<dbReference type="GO" id="GO:0004864">
    <property type="term" value="F:protein phosphatase inhibitor activity"/>
    <property type="evidence" value="ECO:0007669"/>
    <property type="project" value="UniProtKB-KW"/>
</dbReference>
<dbReference type="PANTHER" id="PTHR31213">
    <property type="entry name" value="OS08G0374000 PROTEIN-RELATED"/>
    <property type="match status" value="1"/>
</dbReference>
<dbReference type="InterPro" id="IPR023393">
    <property type="entry name" value="START-like_dom_sf"/>
</dbReference>
<dbReference type="CDD" id="cd07821">
    <property type="entry name" value="PYR_PYL_RCAR_like"/>
    <property type="match status" value="1"/>
</dbReference>
<dbReference type="Gene3D" id="3.30.530.20">
    <property type="match status" value="1"/>
</dbReference>
<keyword evidence="10" id="KW-1185">Reference proteome</keyword>
<organism evidence="9 10">
    <name type="scientific">Macleaya cordata</name>
    <name type="common">Five-seeded plume-poppy</name>
    <name type="synonym">Bocconia cordata</name>
    <dbReference type="NCBI Taxonomy" id="56857"/>
    <lineage>
        <taxon>Eukaryota</taxon>
        <taxon>Viridiplantae</taxon>
        <taxon>Streptophyta</taxon>
        <taxon>Embryophyta</taxon>
        <taxon>Tracheophyta</taxon>
        <taxon>Spermatophyta</taxon>
        <taxon>Magnoliopsida</taxon>
        <taxon>Ranunculales</taxon>
        <taxon>Papaveraceae</taxon>
        <taxon>Papaveroideae</taxon>
        <taxon>Macleaya</taxon>
    </lineage>
</organism>
<dbReference type="SUPFAM" id="SSF55961">
    <property type="entry name" value="Bet v1-like"/>
    <property type="match status" value="1"/>
</dbReference>
<comment type="caution">
    <text evidence="9">The sequence shown here is derived from an EMBL/GenBank/DDBJ whole genome shotgun (WGS) entry which is preliminary data.</text>
</comment>
<dbReference type="GO" id="GO:0009738">
    <property type="term" value="P:abscisic acid-activated signaling pathway"/>
    <property type="evidence" value="ECO:0007669"/>
    <property type="project" value="UniProtKB-KW"/>
</dbReference>
<evidence type="ECO:0000313" key="9">
    <source>
        <dbReference type="EMBL" id="OVA16490.1"/>
    </source>
</evidence>
<keyword evidence="6" id="KW-0675">Receptor</keyword>
<dbReference type="GO" id="GO:0005634">
    <property type="term" value="C:nucleus"/>
    <property type="evidence" value="ECO:0007669"/>
    <property type="project" value="UniProtKB-SubCell"/>
</dbReference>
<keyword evidence="8" id="KW-0650">Protein phosphatase inhibitor</keyword>
<evidence type="ECO:0000256" key="5">
    <source>
        <dbReference type="ARBA" id="ARBA00022682"/>
    </source>
</evidence>
<accession>A0A200R1E8</accession>
<protein>
    <submittedName>
        <fullName evidence="9">Polyketide cyclase/dehydrase</fullName>
    </submittedName>
</protein>
<comment type="similarity">
    <text evidence="3">Belongs to the PYR/PYL/RCAR abscisic acid intracellular receptor family.</text>
</comment>
<dbReference type="STRING" id="56857.A0A200R1E8"/>
<evidence type="ECO:0000313" key="10">
    <source>
        <dbReference type="Proteomes" id="UP000195402"/>
    </source>
</evidence>
<dbReference type="PANTHER" id="PTHR31213:SF82">
    <property type="entry name" value="ABSCISIC ACID RECEPTOR PYL11-RELATED"/>
    <property type="match status" value="1"/>
</dbReference>
<evidence type="ECO:0000256" key="7">
    <source>
        <dbReference type="ARBA" id="ARBA00023242"/>
    </source>
</evidence>
<dbReference type="GO" id="GO:0010427">
    <property type="term" value="F:abscisic acid binding"/>
    <property type="evidence" value="ECO:0007669"/>
    <property type="project" value="TreeGrafter"/>
</dbReference>
<evidence type="ECO:0000256" key="8">
    <source>
        <dbReference type="ARBA" id="ARBA00023272"/>
    </source>
</evidence>
<keyword evidence="5" id="KW-0938">Abscisic acid signaling pathway</keyword>
<proteinExistence type="inferred from homology"/>
<evidence type="ECO:0000256" key="6">
    <source>
        <dbReference type="ARBA" id="ARBA00023170"/>
    </source>
</evidence>
<name>A0A200R1E8_MACCD</name>
<dbReference type="AlphaFoldDB" id="A0A200R1E8"/>
<dbReference type="Pfam" id="PF10604">
    <property type="entry name" value="Polyketide_cyc2"/>
    <property type="match status" value="1"/>
</dbReference>
<evidence type="ECO:0000256" key="4">
    <source>
        <dbReference type="ARBA" id="ARBA00022490"/>
    </source>
</evidence>
<dbReference type="EMBL" id="MVGT01000494">
    <property type="protein sequence ID" value="OVA16490.1"/>
    <property type="molecule type" value="Genomic_DNA"/>
</dbReference>
<dbReference type="InterPro" id="IPR019587">
    <property type="entry name" value="Polyketide_cyclase/dehydratase"/>
</dbReference>
<dbReference type="InParanoid" id="A0A200R1E8"/>
<dbReference type="GO" id="GO:0038023">
    <property type="term" value="F:signaling receptor activity"/>
    <property type="evidence" value="ECO:0007669"/>
    <property type="project" value="TreeGrafter"/>
</dbReference>
<dbReference type="Proteomes" id="UP000195402">
    <property type="component" value="Unassembled WGS sequence"/>
</dbReference>
<evidence type="ECO:0000256" key="3">
    <source>
        <dbReference type="ARBA" id="ARBA00008594"/>
    </source>
</evidence>
<sequence>MLGRYHNHELSPTQCGSCLTQTIDAPLGLVWSVIRRFDEPQIYKRFIKSCKLSKGDGGVGSVREVRIVSGLPAGSSIERLDLLDDESHVMSFSIVGGDHRLVNYRSTITVHENNYDDVDDDDDDDLGHGRSTVVIESYVVDVPPGNTDEDTKLFADTIVRFNLKSLASVTEKIRASSSTSEDSSF</sequence>
<keyword evidence="4" id="KW-0963">Cytoplasm</keyword>
<dbReference type="OrthoDB" id="4436220at2759"/>
<comment type="subcellular location">
    <subcellularLocation>
        <location evidence="2">Cytoplasm</location>
    </subcellularLocation>
    <subcellularLocation>
        <location evidence="1">Nucleus</location>
    </subcellularLocation>
</comment>
<gene>
    <name evidence="9" type="ORF">BVC80_8489g4</name>
</gene>
<evidence type="ECO:0000256" key="2">
    <source>
        <dbReference type="ARBA" id="ARBA00004496"/>
    </source>
</evidence>
<dbReference type="GO" id="GO:0005737">
    <property type="term" value="C:cytoplasm"/>
    <property type="evidence" value="ECO:0007669"/>
    <property type="project" value="UniProtKB-SubCell"/>
</dbReference>
<evidence type="ECO:0000256" key="1">
    <source>
        <dbReference type="ARBA" id="ARBA00004123"/>
    </source>
</evidence>
<reference evidence="9 10" key="1">
    <citation type="journal article" date="2017" name="Mol. Plant">
        <title>The Genome of Medicinal Plant Macleaya cordata Provides New Insights into Benzylisoquinoline Alkaloids Metabolism.</title>
        <authorList>
            <person name="Liu X."/>
            <person name="Liu Y."/>
            <person name="Huang P."/>
            <person name="Ma Y."/>
            <person name="Qing Z."/>
            <person name="Tang Q."/>
            <person name="Cao H."/>
            <person name="Cheng P."/>
            <person name="Zheng Y."/>
            <person name="Yuan Z."/>
            <person name="Zhou Y."/>
            <person name="Liu J."/>
            <person name="Tang Z."/>
            <person name="Zhuo Y."/>
            <person name="Zhang Y."/>
            <person name="Yu L."/>
            <person name="Huang J."/>
            <person name="Yang P."/>
            <person name="Peng Q."/>
            <person name="Zhang J."/>
            <person name="Jiang W."/>
            <person name="Zhang Z."/>
            <person name="Lin K."/>
            <person name="Ro D.K."/>
            <person name="Chen X."/>
            <person name="Xiong X."/>
            <person name="Shang Y."/>
            <person name="Huang S."/>
            <person name="Zeng J."/>
        </authorList>
    </citation>
    <scope>NUCLEOTIDE SEQUENCE [LARGE SCALE GENOMIC DNA]</scope>
    <source>
        <strain evidence="10">cv. BLH2017</strain>
        <tissue evidence="9">Root</tissue>
    </source>
</reference>
<dbReference type="OMA" id="ANTIIEC"/>
<keyword evidence="7" id="KW-0539">Nucleus</keyword>
<dbReference type="InterPro" id="IPR050279">
    <property type="entry name" value="Plant_def-hormone_signal"/>
</dbReference>